<evidence type="ECO:0000256" key="2">
    <source>
        <dbReference type="ARBA" id="ARBA00006565"/>
    </source>
</evidence>
<dbReference type="InterPro" id="IPR050911">
    <property type="entry name" value="DRAM/TMEM150_Autophagy_Mod"/>
</dbReference>
<evidence type="ECO:0000256" key="6">
    <source>
        <dbReference type="SAM" id="MobiDB-lite"/>
    </source>
</evidence>
<sequence length="437" mass="50272">MKEKMRRNFWISPEIECMLNLLREVYKIQGNTATTNYTFIQIANRMKKRGFPNKTAAQIRRKWFQMKSAYLCYKRGNVERLLLIPERFRTTIAEFVDTEIKPKYRDLSPSPEIVPSTPPPPPEPAPVQTPKPTINTNSSSKIREPTNSTKPPLNAGKAIRRDCRFDDFLMRVKQTHKIISNDFTNMQKILMDFEHACQAERDAKIVTFIKNINYIAAVLQGHVVPTVPYISDDGTYSPESCVFGQLINIGSILLGITIYIRYRQIQQLYSHHPDLGSLLLRYNKIAFWFGLASCLGISIVGNFQETNVRIVHFTGAFCCFGCGTVYFWLQAITTYMVYPIAGTKLYGHIRLGMSLCCTILFILIAITGVMSHILFKGDNPRQWYPSDGGWYFHVVSSISEWIMATIFCFYILTFTEEFRDVRLDHPELSFISHTITV</sequence>
<dbReference type="InterPro" id="IPR044822">
    <property type="entry name" value="Myb_DNA-bind_4"/>
</dbReference>
<evidence type="ECO:0000259" key="9">
    <source>
        <dbReference type="Pfam" id="PF13837"/>
    </source>
</evidence>
<evidence type="ECO:0000256" key="5">
    <source>
        <dbReference type="ARBA" id="ARBA00023136"/>
    </source>
</evidence>
<dbReference type="OrthoDB" id="191706at2759"/>
<feature type="transmembrane region" description="Helical" evidence="7">
    <location>
        <begin position="285"/>
        <end position="304"/>
    </location>
</feature>
<dbReference type="EMBL" id="CAJHJT010000012">
    <property type="protein sequence ID" value="CAD6997846.1"/>
    <property type="molecule type" value="Genomic_DNA"/>
</dbReference>
<dbReference type="Pfam" id="PF13837">
    <property type="entry name" value="Myb_DNA-bind_4"/>
    <property type="match status" value="1"/>
</dbReference>
<keyword evidence="11" id="KW-1185">Reference proteome</keyword>
<accession>A0A811UIS1</accession>
<feature type="compositionally biased region" description="Pro residues" evidence="6">
    <location>
        <begin position="116"/>
        <end position="129"/>
    </location>
</feature>
<keyword evidence="5 7" id="KW-0472">Membrane</keyword>
<protein>
    <submittedName>
        <fullName evidence="10">(Mediterranean fruit fly) hypothetical protein</fullName>
    </submittedName>
</protein>
<keyword evidence="3 7" id="KW-0812">Transmembrane</keyword>
<feature type="domain" description="Myb/SANT-like DNA-binding" evidence="9">
    <location>
        <begin position="7"/>
        <end position="78"/>
    </location>
</feature>
<dbReference type="AlphaFoldDB" id="A0A811UIS1"/>
<evidence type="ECO:0000313" key="11">
    <source>
        <dbReference type="Proteomes" id="UP000606786"/>
    </source>
</evidence>
<evidence type="ECO:0000256" key="7">
    <source>
        <dbReference type="SAM" id="Phobius"/>
    </source>
</evidence>
<dbReference type="Proteomes" id="UP000606786">
    <property type="component" value="Unassembled WGS sequence"/>
</dbReference>
<feature type="domain" description="CWH43-like N-terminal" evidence="8">
    <location>
        <begin position="212"/>
        <end position="420"/>
    </location>
</feature>
<feature type="transmembrane region" description="Helical" evidence="7">
    <location>
        <begin position="310"/>
        <end position="329"/>
    </location>
</feature>
<name>A0A811UIS1_CERCA</name>
<organism evidence="10 11">
    <name type="scientific">Ceratitis capitata</name>
    <name type="common">Mediterranean fruit fly</name>
    <name type="synonym">Tephritis capitata</name>
    <dbReference type="NCBI Taxonomy" id="7213"/>
    <lineage>
        <taxon>Eukaryota</taxon>
        <taxon>Metazoa</taxon>
        <taxon>Ecdysozoa</taxon>
        <taxon>Arthropoda</taxon>
        <taxon>Hexapoda</taxon>
        <taxon>Insecta</taxon>
        <taxon>Pterygota</taxon>
        <taxon>Neoptera</taxon>
        <taxon>Endopterygota</taxon>
        <taxon>Diptera</taxon>
        <taxon>Brachycera</taxon>
        <taxon>Muscomorpha</taxon>
        <taxon>Tephritoidea</taxon>
        <taxon>Tephritidae</taxon>
        <taxon>Ceratitis</taxon>
        <taxon>Ceratitis</taxon>
    </lineage>
</organism>
<evidence type="ECO:0000256" key="4">
    <source>
        <dbReference type="ARBA" id="ARBA00022989"/>
    </source>
</evidence>
<evidence type="ECO:0000256" key="3">
    <source>
        <dbReference type="ARBA" id="ARBA00022692"/>
    </source>
</evidence>
<evidence type="ECO:0000313" key="10">
    <source>
        <dbReference type="EMBL" id="CAD6997846.1"/>
    </source>
</evidence>
<proteinExistence type="inferred from homology"/>
<feature type="transmembrane region" description="Helical" evidence="7">
    <location>
        <begin position="211"/>
        <end position="230"/>
    </location>
</feature>
<comment type="similarity">
    <text evidence="2">Belongs to the DRAM/TMEM150 family.</text>
</comment>
<dbReference type="PANTHER" id="PTHR21324:SF2">
    <property type="entry name" value="EG:22E5.9 PROTEIN"/>
    <property type="match status" value="1"/>
</dbReference>
<comment type="caution">
    <text evidence="10">The sequence shown here is derived from an EMBL/GenBank/DDBJ whole genome shotgun (WGS) entry which is preliminary data.</text>
</comment>
<feature type="region of interest" description="Disordered" evidence="6">
    <location>
        <begin position="106"/>
        <end position="155"/>
    </location>
</feature>
<comment type="subcellular location">
    <subcellularLocation>
        <location evidence="1">Endomembrane system</location>
        <topology evidence="1">Multi-pass membrane protein</topology>
    </subcellularLocation>
</comment>
<keyword evidence="4 7" id="KW-1133">Transmembrane helix</keyword>
<evidence type="ECO:0000259" key="8">
    <source>
        <dbReference type="Pfam" id="PF10277"/>
    </source>
</evidence>
<dbReference type="Gene3D" id="1.10.10.60">
    <property type="entry name" value="Homeodomain-like"/>
    <property type="match status" value="1"/>
</dbReference>
<feature type="compositionally biased region" description="Polar residues" evidence="6">
    <location>
        <begin position="133"/>
        <end position="151"/>
    </location>
</feature>
<dbReference type="GO" id="GO:0012505">
    <property type="term" value="C:endomembrane system"/>
    <property type="evidence" value="ECO:0007669"/>
    <property type="project" value="UniProtKB-SubCell"/>
</dbReference>
<feature type="transmembrane region" description="Helical" evidence="7">
    <location>
        <begin position="390"/>
        <end position="412"/>
    </location>
</feature>
<reference evidence="10" key="1">
    <citation type="submission" date="2020-11" db="EMBL/GenBank/DDBJ databases">
        <authorList>
            <person name="Whitehead M."/>
        </authorList>
    </citation>
    <scope>NUCLEOTIDE SEQUENCE</scope>
    <source>
        <strain evidence="10">EGII</strain>
    </source>
</reference>
<dbReference type="Pfam" id="PF10277">
    <property type="entry name" value="Frag1"/>
    <property type="match status" value="1"/>
</dbReference>
<evidence type="ECO:0000256" key="1">
    <source>
        <dbReference type="ARBA" id="ARBA00004127"/>
    </source>
</evidence>
<feature type="transmembrane region" description="Helical" evidence="7">
    <location>
        <begin position="242"/>
        <end position="262"/>
    </location>
</feature>
<dbReference type="InterPro" id="IPR019402">
    <property type="entry name" value="CWH43_N"/>
</dbReference>
<feature type="transmembrane region" description="Helical" evidence="7">
    <location>
        <begin position="349"/>
        <end position="370"/>
    </location>
</feature>
<gene>
    <name evidence="10" type="ORF">CCAP1982_LOCUS6470</name>
</gene>
<dbReference type="PANTHER" id="PTHR21324">
    <property type="entry name" value="FASTING-INDUCIBLE INTEGRAL MEMBRANE PROTEIN TM6P1-RELATED"/>
    <property type="match status" value="1"/>
</dbReference>